<keyword evidence="9 10" id="KW-0624">Polysaccharide degradation</keyword>
<evidence type="ECO:0000256" key="4">
    <source>
        <dbReference type="ARBA" id="ARBA00012590"/>
    </source>
</evidence>
<dbReference type="RefSeq" id="WP_030550384.1">
    <property type="nucleotide sequence ID" value="NZ_JBIWMM010000003.1"/>
</dbReference>
<feature type="active site" description="Nucleophile" evidence="10">
    <location>
        <position position="126"/>
    </location>
</feature>
<dbReference type="Pfam" id="PF14200">
    <property type="entry name" value="RicinB_lectin_2"/>
    <property type="match status" value="2"/>
</dbReference>
<protein>
    <recommendedName>
        <fullName evidence="4 10">Endo-1,4-beta-xylanase</fullName>
        <ecNumber evidence="4 10">3.2.1.8</ecNumber>
    </recommendedName>
</protein>
<dbReference type="InterPro" id="IPR000772">
    <property type="entry name" value="Ricin_B_lectin"/>
</dbReference>
<dbReference type="GO" id="GO:0031176">
    <property type="term" value="F:endo-1,4-beta-xylanase activity"/>
    <property type="evidence" value="ECO:0007669"/>
    <property type="project" value="UniProtKB-UniRule"/>
</dbReference>
<dbReference type="InterPro" id="IPR035992">
    <property type="entry name" value="Ricin_B-like_lectins"/>
</dbReference>
<proteinExistence type="inferred from homology"/>
<evidence type="ECO:0000256" key="6">
    <source>
        <dbReference type="ARBA" id="ARBA00022801"/>
    </source>
</evidence>
<dbReference type="EC" id="3.2.1.8" evidence="4 10"/>
<evidence type="ECO:0000256" key="2">
    <source>
        <dbReference type="ARBA" id="ARBA00004851"/>
    </source>
</evidence>
<dbReference type="PANTHER" id="PTHR46828">
    <property type="entry name" value="ENDO-1,4-BETA-XYLANASE A-RELATED"/>
    <property type="match status" value="1"/>
</dbReference>
<dbReference type="EMBL" id="JPRF03000001">
    <property type="protein sequence ID" value="OEV39660.1"/>
    <property type="molecule type" value="Genomic_DNA"/>
</dbReference>
<evidence type="ECO:0000256" key="10">
    <source>
        <dbReference type="PROSITE-ProRule" id="PRU01097"/>
    </source>
</evidence>
<evidence type="ECO:0000259" key="14">
    <source>
        <dbReference type="PROSITE" id="PS51761"/>
    </source>
</evidence>
<feature type="signal peptide" evidence="13">
    <location>
        <begin position="1"/>
        <end position="40"/>
    </location>
</feature>
<dbReference type="PROSITE" id="PS51761">
    <property type="entry name" value="GH11_3"/>
    <property type="match status" value="1"/>
</dbReference>
<evidence type="ECO:0000256" key="9">
    <source>
        <dbReference type="ARBA" id="ARBA00023326"/>
    </source>
</evidence>
<dbReference type="GO" id="GO:0045493">
    <property type="term" value="P:xylan catabolic process"/>
    <property type="evidence" value="ECO:0007669"/>
    <property type="project" value="UniProtKB-UniRule"/>
</dbReference>
<reference evidence="15" key="1">
    <citation type="submission" date="2016-08" db="EMBL/GenBank/DDBJ databases">
        <title>Sequencing, Assembly and Comparative Genomics of S. aureofaciens ATCC 10762.</title>
        <authorList>
            <person name="Gradnigo J.S."/>
            <person name="Johnson N."/>
            <person name="Somerville G.A."/>
        </authorList>
    </citation>
    <scope>NUCLEOTIDE SEQUENCE [LARGE SCALE GENOMIC DNA]</scope>
    <source>
        <strain evidence="15">ATCC 10762</strain>
    </source>
</reference>
<dbReference type="SUPFAM" id="SSF49899">
    <property type="entry name" value="Concanavalin A-like lectins/glucanases"/>
    <property type="match status" value="1"/>
</dbReference>
<evidence type="ECO:0000256" key="7">
    <source>
        <dbReference type="ARBA" id="ARBA00023277"/>
    </source>
</evidence>
<dbReference type="Gene3D" id="2.60.120.180">
    <property type="match status" value="1"/>
</dbReference>
<dbReference type="PRINTS" id="PR00911">
    <property type="entry name" value="GLHYDRLASE11"/>
</dbReference>
<comment type="pathway">
    <text evidence="2 10 11">Glycan degradation; xylan degradation.</text>
</comment>
<evidence type="ECO:0000256" key="11">
    <source>
        <dbReference type="RuleBase" id="RU362015"/>
    </source>
</evidence>
<feature type="chain" id="PRO_5009199114" description="Endo-1,4-beta-xylanase" evidence="13">
    <location>
        <begin position="41"/>
        <end position="385"/>
    </location>
</feature>
<dbReference type="FunFam" id="2.60.120.180:FF:000001">
    <property type="entry name" value="Endo-1,4-beta-xylanase"/>
    <property type="match status" value="1"/>
</dbReference>
<keyword evidence="16" id="KW-1185">Reference proteome</keyword>
<keyword evidence="13" id="KW-0732">Signal</keyword>
<dbReference type="PROSITE" id="PS00777">
    <property type="entry name" value="GH11_2"/>
    <property type="match status" value="1"/>
</dbReference>
<feature type="active site" description="Proton donor" evidence="10">
    <location>
        <position position="215"/>
    </location>
</feature>
<dbReference type="InterPro" id="IPR001137">
    <property type="entry name" value="Glyco_hydro_11"/>
</dbReference>
<evidence type="ECO:0000256" key="3">
    <source>
        <dbReference type="ARBA" id="ARBA00007792"/>
    </source>
</evidence>
<dbReference type="UniPathway" id="UPA00114"/>
<evidence type="ECO:0000256" key="13">
    <source>
        <dbReference type="SAM" id="SignalP"/>
    </source>
</evidence>
<dbReference type="Proteomes" id="UP000037395">
    <property type="component" value="Unassembled WGS sequence"/>
</dbReference>
<name>A0A1E7NG24_KITAU</name>
<comment type="similarity">
    <text evidence="3 10 11">Belongs to the glycosyl hydrolase 11 (cellulase G) family.</text>
</comment>
<feature type="domain" description="GH11" evidence="14">
    <location>
        <begin position="42"/>
        <end position="228"/>
    </location>
</feature>
<dbReference type="OrthoDB" id="9763050at2"/>
<dbReference type="PROSITE" id="PS50231">
    <property type="entry name" value="RICIN_B_LECTIN"/>
    <property type="match status" value="1"/>
</dbReference>
<dbReference type="InterPro" id="IPR018208">
    <property type="entry name" value="GH11_AS_1"/>
</dbReference>
<keyword evidence="7 10" id="KW-0119">Carbohydrate metabolism</keyword>
<dbReference type="InterPro" id="IPR033123">
    <property type="entry name" value="GH11_dom"/>
</dbReference>
<organism evidence="15 16">
    <name type="scientific">Kitasatospora aureofaciens</name>
    <name type="common">Streptomyces aureofaciens</name>
    <dbReference type="NCBI Taxonomy" id="1894"/>
    <lineage>
        <taxon>Bacteria</taxon>
        <taxon>Bacillati</taxon>
        <taxon>Actinomycetota</taxon>
        <taxon>Actinomycetes</taxon>
        <taxon>Kitasatosporales</taxon>
        <taxon>Streptomycetaceae</taxon>
        <taxon>Kitasatospora</taxon>
    </lineage>
</organism>
<dbReference type="SUPFAM" id="SSF50370">
    <property type="entry name" value="Ricin B-like lectins"/>
    <property type="match status" value="1"/>
</dbReference>
<evidence type="ECO:0000313" key="15">
    <source>
        <dbReference type="EMBL" id="OEV39660.1"/>
    </source>
</evidence>
<dbReference type="Pfam" id="PF00457">
    <property type="entry name" value="Glyco_hydro_11"/>
    <property type="match status" value="1"/>
</dbReference>
<dbReference type="InterPro" id="IPR013319">
    <property type="entry name" value="GH11/12"/>
</dbReference>
<dbReference type="Gene3D" id="2.80.10.50">
    <property type="match status" value="3"/>
</dbReference>
<evidence type="ECO:0000313" key="16">
    <source>
        <dbReference type="Proteomes" id="UP000037395"/>
    </source>
</evidence>
<accession>A0A1E7NG24</accession>
<dbReference type="PROSITE" id="PS00776">
    <property type="entry name" value="GH11_1"/>
    <property type="match status" value="1"/>
</dbReference>
<comment type="caution">
    <text evidence="15">The sequence shown here is derived from an EMBL/GenBank/DDBJ whole genome shotgun (WGS) entry which is preliminary data.</text>
</comment>
<dbReference type="PANTHER" id="PTHR46828:SF2">
    <property type="entry name" value="ENDO-1,4-BETA-XYLANASE A-RELATED"/>
    <property type="match status" value="1"/>
</dbReference>
<keyword evidence="5 10" id="KW-0858">Xylan degradation</keyword>
<evidence type="ECO:0000256" key="5">
    <source>
        <dbReference type="ARBA" id="ARBA00022651"/>
    </source>
</evidence>
<keyword evidence="8 10" id="KW-0326">Glycosidase</keyword>
<evidence type="ECO:0000256" key="12">
    <source>
        <dbReference type="SAM" id="MobiDB-lite"/>
    </source>
</evidence>
<keyword evidence="6 10" id="KW-0378">Hydrolase</keyword>
<dbReference type="InterPro" id="IPR033119">
    <property type="entry name" value="GH11_AS_2"/>
</dbReference>
<feature type="compositionally biased region" description="Gly residues" evidence="12">
    <location>
        <begin position="229"/>
        <end position="242"/>
    </location>
</feature>
<dbReference type="CDD" id="cd00161">
    <property type="entry name" value="beta-trefoil_Ricin-like"/>
    <property type="match status" value="1"/>
</dbReference>
<dbReference type="InterPro" id="IPR013320">
    <property type="entry name" value="ConA-like_dom_sf"/>
</dbReference>
<gene>
    <name evidence="15" type="ORF">HS99_0003050</name>
</gene>
<sequence length="385" mass="40469">MKSPHPESRKVGRLRRSVGKVPLLAPALAVVLLLPGTADADTVTTNRTGTDGGYFFSFWTEGTGSVSMSLNGGGHYGTSWTNAGNFVAGKGWSTGSRNPVTYSGTWSTNGNAYLSLYGWSTDPLVEYYVVDNYGSYKPTGTYKGTVTSDGGTYDIYETTRYNAPSIEGIRTFNQYWSVRRDRRTGGTITVGNHFDAWAGHGMNLGTLNYEILATEGYRSSGSSDITVGGSPGGGSGGGTPGGGITPGAVYTLTDAAAGRVLDEPAGQNGNGTPLQVWDANGGAANQRWRADRNDDGSYTLTNVASGRALDEPSGRTGNGTRLQVWDSSGAANQHWRADRNDDGSYTLTNVASGRALELPGGQTANGTPVQVWDSNGGANQHWNLG</sequence>
<evidence type="ECO:0000256" key="1">
    <source>
        <dbReference type="ARBA" id="ARBA00000681"/>
    </source>
</evidence>
<dbReference type="SMART" id="SM00458">
    <property type="entry name" value="RICIN"/>
    <property type="match status" value="1"/>
</dbReference>
<feature type="region of interest" description="Disordered" evidence="12">
    <location>
        <begin position="222"/>
        <end position="242"/>
    </location>
</feature>
<evidence type="ECO:0000256" key="8">
    <source>
        <dbReference type="ARBA" id="ARBA00023295"/>
    </source>
</evidence>
<dbReference type="AlphaFoldDB" id="A0A1E7NG24"/>
<comment type="catalytic activity">
    <reaction evidence="1 10 11">
        <text>Endohydrolysis of (1-&gt;4)-beta-D-xylosidic linkages in xylans.</text>
        <dbReference type="EC" id="3.2.1.8"/>
    </reaction>
</comment>